<sequence>MSYPTVLETIQQVSQARGARDGELLAYYFDFDMNSYTDMLKKELQSVNNISALCRKNITERPYDDLTAAYLTFIKNVDPKNLTHLYDLFADIFAQFIPAFNAGDAGWLVPMVKKLSSYLVEFALQADKQTRVRSKNKKATDAARILSRTFNMIISDRAPFEESKKPAIYFVTNLAFKVYFNLNTIRLCQTFINNIQKAKLSVENFPISQQVTYRYYVGRLYLYQHLIKQAESELDFAFRRCPSEMRKNRKLIFLYLAIAKIIRGRPPTYELLAKYGYTEHLGELIRAIGKGDFQSFERCLETKLDWFLSTGNYMILKERCTILIYRHLIKRVFLMTHNPSPKSPPTLQYEDVLAAMKFATRDNDMDVNDAECILISLIDQGYVKGYLNHQRKLVVLSKQNPFPPISSVEVVTEYPLERQKSK</sequence>
<dbReference type="Proteomes" id="UP001479436">
    <property type="component" value="Unassembled WGS sequence"/>
</dbReference>
<dbReference type="PANTHER" id="PTHR12732:SF8">
    <property type="entry name" value="NUCLEAR MRNA EXPORT PROTEIN THP1"/>
    <property type="match status" value="1"/>
</dbReference>
<organism evidence="2 3">
    <name type="scientific">Basidiobolus ranarum</name>
    <dbReference type="NCBI Taxonomy" id="34480"/>
    <lineage>
        <taxon>Eukaryota</taxon>
        <taxon>Fungi</taxon>
        <taxon>Fungi incertae sedis</taxon>
        <taxon>Zoopagomycota</taxon>
        <taxon>Entomophthoromycotina</taxon>
        <taxon>Basidiobolomycetes</taxon>
        <taxon>Basidiobolales</taxon>
        <taxon>Basidiobolaceae</taxon>
        <taxon>Basidiobolus</taxon>
    </lineage>
</organism>
<gene>
    <name evidence="2" type="ORF">K7432_015518</name>
</gene>
<dbReference type="InterPro" id="IPR036388">
    <property type="entry name" value="WH-like_DNA-bd_sf"/>
</dbReference>
<accession>A0ABR2WG01</accession>
<feature type="domain" description="PCI" evidence="1">
    <location>
        <begin position="211"/>
        <end position="401"/>
    </location>
</feature>
<dbReference type="EMBL" id="JASJQH010002137">
    <property type="protein sequence ID" value="KAK9760438.1"/>
    <property type="molecule type" value="Genomic_DNA"/>
</dbReference>
<name>A0ABR2WG01_9FUNG</name>
<dbReference type="Pfam" id="PF01399">
    <property type="entry name" value="PCI"/>
    <property type="match status" value="1"/>
</dbReference>
<dbReference type="PROSITE" id="PS50250">
    <property type="entry name" value="PCI"/>
    <property type="match status" value="1"/>
</dbReference>
<comment type="caution">
    <text evidence="2">The sequence shown here is derived from an EMBL/GenBank/DDBJ whole genome shotgun (WGS) entry which is preliminary data.</text>
</comment>
<protein>
    <recommendedName>
        <fullName evidence="1">PCI domain-containing protein</fullName>
    </recommendedName>
</protein>
<reference evidence="2 3" key="1">
    <citation type="submission" date="2023-04" db="EMBL/GenBank/DDBJ databases">
        <title>Genome of Basidiobolus ranarum AG-B5.</title>
        <authorList>
            <person name="Stajich J.E."/>
            <person name="Carter-House D."/>
            <person name="Gryganskyi A."/>
        </authorList>
    </citation>
    <scope>NUCLEOTIDE SEQUENCE [LARGE SCALE GENOMIC DNA]</scope>
    <source>
        <strain evidence="2 3">AG-B5</strain>
    </source>
</reference>
<evidence type="ECO:0000313" key="2">
    <source>
        <dbReference type="EMBL" id="KAK9760438.1"/>
    </source>
</evidence>
<evidence type="ECO:0000259" key="1">
    <source>
        <dbReference type="PROSITE" id="PS50250"/>
    </source>
</evidence>
<dbReference type="Gene3D" id="1.10.10.10">
    <property type="entry name" value="Winged helix-like DNA-binding domain superfamily/Winged helix DNA-binding domain"/>
    <property type="match status" value="1"/>
</dbReference>
<dbReference type="InterPro" id="IPR045114">
    <property type="entry name" value="Csn12-like"/>
</dbReference>
<proteinExistence type="predicted"/>
<dbReference type="InterPro" id="IPR000717">
    <property type="entry name" value="PCI_dom"/>
</dbReference>
<keyword evidence="3" id="KW-1185">Reference proteome</keyword>
<evidence type="ECO:0000313" key="3">
    <source>
        <dbReference type="Proteomes" id="UP001479436"/>
    </source>
</evidence>
<dbReference type="PANTHER" id="PTHR12732">
    <property type="entry name" value="UNCHARACTERIZED PROTEASOME COMPONENT REGION PCI-CONTAINING"/>
    <property type="match status" value="1"/>
</dbReference>
<dbReference type="SMART" id="SM00753">
    <property type="entry name" value="PAM"/>
    <property type="match status" value="1"/>
</dbReference>